<protein>
    <submittedName>
        <fullName evidence="1">Uncharacterized protein</fullName>
    </submittedName>
</protein>
<accession>A0A1W2CV31</accession>
<reference evidence="1 2" key="1">
    <citation type="submission" date="2017-04" db="EMBL/GenBank/DDBJ databases">
        <authorList>
            <person name="Afonso C.L."/>
            <person name="Miller P.J."/>
            <person name="Scott M.A."/>
            <person name="Spackman E."/>
            <person name="Goraichik I."/>
            <person name="Dimitrov K.M."/>
            <person name="Suarez D.L."/>
            <person name="Swayne D.E."/>
        </authorList>
    </citation>
    <scope>NUCLEOTIDE SEQUENCE [LARGE SCALE GENOMIC DNA]</scope>
    <source>
        <strain evidence="1 2">DSM 12816</strain>
    </source>
</reference>
<dbReference type="STRING" id="1122930.SAMN02745168_0220"/>
<dbReference type="EMBL" id="FWXW01000013">
    <property type="protein sequence ID" value="SMC88774.1"/>
    <property type="molecule type" value="Genomic_DNA"/>
</dbReference>
<keyword evidence="2" id="KW-1185">Reference proteome</keyword>
<evidence type="ECO:0000313" key="2">
    <source>
        <dbReference type="Proteomes" id="UP000192790"/>
    </source>
</evidence>
<dbReference type="Proteomes" id="UP000192790">
    <property type="component" value="Unassembled WGS sequence"/>
</dbReference>
<name>A0A1W2CV31_9FIRM</name>
<gene>
    <name evidence="1" type="ORF">SAMN02745168_0220</name>
</gene>
<sequence>MDIRDLAYDLTHWKWDKEHIAQTVLDAVGLIPGIGVVKNLDEAGTVLKALFNGAETLTPALAVAAKISPEAAEWLMKGIAKYGDTVTDLLHGAAKNADDAAEWGLLVSAVRKAEDSGGILKSAARNAVETLDAAQSSAKSADELLESAGNVGKIITKIEYKPSSGVILKANPDKTTTILGSFDKDMKNIVNEMGNVKSTYFGAKKGGFNVLNVPDDMYKSADQFWNDVNKPWLDEVINRGDDIVLATKPTGRAISYIDINTGKEKITGFGREYKYLLDNGYDYDVLTNMMIKK</sequence>
<dbReference type="AlphaFoldDB" id="A0A1W2CV31"/>
<evidence type="ECO:0000313" key="1">
    <source>
        <dbReference type="EMBL" id="SMC88774.1"/>
    </source>
</evidence>
<organism evidence="1 2">
    <name type="scientific">Papillibacter cinnamivorans DSM 12816</name>
    <dbReference type="NCBI Taxonomy" id="1122930"/>
    <lineage>
        <taxon>Bacteria</taxon>
        <taxon>Bacillati</taxon>
        <taxon>Bacillota</taxon>
        <taxon>Clostridia</taxon>
        <taxon>Eubacteriales</taxon>
        <taxon>Oscillospiraceae</taxon>
        <taxon>Papillibacter</taxon>
    </lineage>
</organism>
<dbReference type="RefSeq" id="WP_200809731.1">
    <property type="nucleotide sequence ID" value="NZ_FWXW01000013.1"/>
</dbReference>
<proteinExistence type="predicted"/>